<keyword evidence="2 8" id="KW-0812">Transmembrane</keyword>
<keyword evidence="3" id="KW-0479">Metal-binding</keyword>
<protein>
    <recommendedName>
        <fullName evidence="9">PA domain-containing protein</fullName>
    </recommendedName>
</protein>
<dbReference type="Pfam" id="PF02225">
    <property type="entry name" value="PA"/>
    <property type="match status" value="1"/>
</dbReference>
<dbReference type="Proteomes" id="UP000051574">
    <property type="component" value="Unassembled WGS sequence"/>
</dbReference>
<evidence type="ECO:0000256" key="8">
    <source>
        <dbReference type="SAM" id="Phobius"/>
    </source>
</evidence>
<dbReference type="EMBL" id="LJIG01022691">
    <property type="protein sequence ID" value="KRT79222.1"/>
    <property type="molecule type" value="Genomic_DNA"/>
</dbReference>
<keyword evidence="7 8" id="KW-0472">Membrane</keyword>
<evidence type="ECO:0000256" key="3">
    <source>
        <dbReference type="ARBA" id="ARBA00022723"/>
    </source>
</evidence>
<feature type="non-terminal residue" evidence="10">
    <location>
        <position position="219"/>
    </location>
</feature>
<dbReference type="OrthoDB" id="8062037at2759"/>
<reference evidence="10 11" key="1">
    <citation type="submission" date="2015-09" db="EMBL/GenBank/DDBJ databases">
        <title>Draft genome of the scarab beetle Oryctes borbonicus.</title>
        <authorList>
            <person name="Meyer J.M."/>
            <person name="Markov G.V."/>
            <person name="Baskaran P."/>
            <person name="Herrmann M."/>
            <person name="Sommer R.J."/>
            <person name="Roedelsperger C."/>
        </authorList>
    </citation>
    <scope>NUCLEOTIDE SEQUENCE [LARGE SCALE GENOMIC DNA]</scope>
    <source>
        <strain evidence="10">OB123</strain>
        <tissue evidence="10">Whole animal</tissue>
    </source>
</reference>
<comment type="caution">
    <text evidence="10">The sequence shown here is derived from an EMBL/GenBank/DDBJ whole genome shotgun (WGS) entry which is preliminary data.</text>
</comment>
<evidence type="ECO:0000256" key="2">
    <source>
        <dbReference type="ARBA" id="ARBA00022692"/>
    </source>
</evidence>
<dbReference type="InterPro" id="IPR046450">
    <property type="entry name" value="PA_dom_sf"/>
</dbReference>
<accession>A0A0T6AVX1</accession>
<evidence type="ECO:0000256" key="7">
    <source>
        <dbReference type="ARBA" id="ARBA00023136"/>
    </source>
</evidence>
<gene>
    <name evidence="10" type="ORF">AMK59_7177</name>
</gene>
<keyword evidence="4" id="KW-0863">Zinc-finger</keyword>
<evidence type="ECO:0000256" key="4">
    <source>
        <dbReference type="ARBA" id="ARBA00022771"/>
    </source>
</evidence>
<feature type="domain" description="PA" evidence="9">
    <location>
        <begin position="55"/>
        <end position="141"/>
    </location>
</feature>
<evidence type="ECO:0000256" key="5">
    <source>
        <dbReference type="ARBA" id="ARBA00022833"/>
    </source>
</evidence>
<organism evidence="10 11">
    <name type="scientific">Oryctes borbonicus</name>
    <dbReference type="NCBI Taxonomy" id="1629725"/>
    <lineage>
        <taxon>Eukaryota</taxon>
        <taxon>Metazoa</taxon>
        <taxon>Ecdysozoa</taxon>
        <taxon>Arthropoda</taxon>
        <taxon>Hexapoda</taxon>
        <taxon>Insecta</taxon>
        <taxon>Pterygota</taxon>
        <taxon>Neoptera</taxon>
        <taxon>Endopterygota</taxon>
        <taxon>Coleoptera</taxon>
        <taxon>Polyphaga</taxon>
        <taxon>Scarabaeiformia</taxon>
        <taxon>Scarabaeidae</taxon>
        <taxon>Dynastinae</taxon>
        <taxon>Oryctes</taxon>
    </lineage>
</organism>
<dbReference type="Gene3D" id="3.50.30.30">
    <property type="match status" value="1"/>
</dbReference>
<comment type="subcellular location">
    <subcellularLocation>
        <location evidence="1">Membrane</location>
    </subcellularLocation>
</comment>
<evidence type="ECO:0000313" key="10">
    <source>
        <dbReference type="EMBL" id="KRT79222.1"/>
    </source>
</evidence>
<dbReference type="InterPro" id="IPR003137">
    <property type="entry name" value="PA_domain"/>
</dbReference>
<dbReference type="GO" id="GO:0008270">
    <property type="term" value="F:zinc ion binding"/>
    <property type="evidence" value="ECO:0007669"/>
    <property type="project" value="UniProtKB-KW"/>
</dbReference>
<evidence type="ECO:0000259" key="9">
    <source>
        <dbReference type="Pfam" id="PF02225"/>
    </source>
</evidence>
<sequence length="219" mass="24677">MLINFIGVLLINLPLCVVADILLYGYSEPIALDDFKDMPSAFGGEIPYEGLQARVRYADPADGCQPLQPTPNYTSTLKWVALVSRSNCTFEMKIRNAQSANYDGIIVHNIGSDYIEEMSVKNATGIEIPSVFIGYHDGMHLKRTFSMPEGYYIVITPDVPFNINTHLLLPFAIVVAICFLVMIVFMVVKCIKDRRRQRRQRLPTSALNKMLIHKFAKGD</sequence>
<feature type="transmembrane region" description="Helical" evidence="8">
    <location>
        <begin position="7"/>
        <end position="26"/>
    </location>
</feature>
<dbReference type="FunFam" id="3.50.30.30:FF:000026">
    <property type="entry name" value="E3 ubiquitin-protein ligase RNF13"/>
    <property type="match status" value="1"/>
</dbReference>
<keyword evidence="11" id="KW-1185">Reference proteome</keyword>
<feature type="transmembrane region" description="Helical" evidence="8">
    <location>
        <begin position="167"/>
        <end position="191"/>
    </location>
</feature>
<dbReference type="SUPFAM" id="SSF52025">
    <property type="entry name" value="PA domain"/>
    <property type="match status" value="1"/>
</dbReference>
<dbReference type="GO" id="GO:0005737">
    <property type="term" value="C:cytoplasm"/>
    <property type="evidence" value="ECO:0007669"/>
    <property type="project" value="UniProtKB-ARBA"/>
</dbReference>
<dbReference type="InterPro" id="IPR044744">
    <property type="entry name" value="ZNRF4/RNF13/RNF167_PA"/>
</dbReference>
<evidence type="ECO:0000313" key="11">
    <source>
        <dbReference type="Proteomes" id="UP000051574"/>
    </source>
</evidence>
<name>A0A0T6AVX1_9SCAR</name>
<dbReference type="GO" id="GO:0016020">
    <property type="term" value="C:membrane"/>
    <property type="evidence" value="ECO:0007669"/>
    <property type="project" value="UniProtKB-SubCell"/>
</dbReference>
<proteinExistence type="predicted"/>
<keyword evidence="5" id="KW-0862">Zinc</keyword>
<keyword evidence="6 8" id="KW-1133">Transmembrane helix</keyword>
<dbReference type="AlphaFoldDB" id="A0A0T6AVX1"/>
<evidence type="ECO:0000256" key="6">
    <source>
        <dbReference type="ARBA" id="ARBA00022989"/>
    </source>
</evidence>
<dbReference type="CDD" id="cd02123">
    <property type="entry name" value="PA_C_RZF_like"/>
    <property type="match status" value="1"/>
</dbReference>
<evidence type="ECO:0000256" key="1">
    <source>
        <dbReference type="ARBA" id="ARBA00004370"/>
    </source>
</evidence>